<gene>
    <name evidence="10" type="primary">naiP</name>
    <name evidence="10" type="ORF">PsAD2_03746</name>
</gene>
<comment type="caution">
    <text evidence="10">The sequence shown here is derived from an EMBL/GenBank/DDBJ whole genome shotgun (WGS) entry which is preliminary data.</text>
</comment>
<feature type="transmembrane region" description="Helical" evidence="8">
    <location>
        <begin position="38"/>
        <end position="55"/>
    </location>
</feature>
<dbReference type="AlphaFoldDB" id="A0A165VM90"/>
<dbReference type="PATRIC" id="fig|989403.3.peg.4077"/>
<dbReference type="SUPFAM" id="SSF103473">
    <property type="entry name" value="MFS general substrate transporter"/>
    <property type="match status" value="1"/>
</dbReference>
<dbReference type="InterPro" id="IPR036259">
    <property type="entry name" value="MFS_trans_sf"/>
</dbReference>
<feature type="transmembrane region" description="Helical" evidence="8">
    <location>
        <begin position="263"/>
        <end position="280"/>
    </location>
</feature>
<evidence type="ECO:0000256" key="2">
    <source>
        <dbReference type="ARBA" id="ARBA00008335"/>
    </source>
</evidence>
<evidence type="ECO:0000256" key="4">
    <source>
        <dbReference type="ARBA" id="ARBA00022475"/>
    </source>
</evidence>
<dbReference type="EMBL" id="LMCB01000089">
    <property type="protein sequence ID" value="KZL14451.1"/>
    <property type="molecule type" value="Genomic_DNA"/>
</dbReference>
<accession>A0A165VM90</accession>
<dbReference type="GO" id="GO:0022857">
    <property type="term" value="F:transmembrane transporter activity"/>
    <property type="evidence" value="ECO:0007669"/>
    <property type="project" value="InterPro"/>
</dbReference>
<keyword evidence="4" id="KW-1003">Cell membrane</keyword>
<comment type="similarity">
    <text evidence="2">Belongs to the major facilitator superfamily.</text>
</comment>
<evidence type="ECO:0000313" key="10">
    <source>
        <dbReference type="EMBL" id="KZL14451.1"/>
    </source>
</evidence>
<name>A0A165VM90_9HYPH</name>
<dbReference type="STRING" id="989403.SAMN05421798_1397"/>
<dbReference type="PANTHER" id="PTHR43271">
    <property type="entry name" value="BLL2771 PROTEIN"/>
    <property type="match status" value="1"/>
</dbReference>
<organism evidence="10 11">
    <name type="scientific">Pseudovibrio axinellae</name>
    <dbReference type="NCBI Taxonomy" id="989403"/>
    <lineage>
        <taxon>Bacteria</taxon>
        <taxon>Pseudomonadati</taxon>
        <taxon>Pseudomonadota</taxon>
        <taxon>Alphaproteobacteria</taxon>
        <taxon>Hyphomicrobiales</taxon>
        <taxon>Stappiaceae</taxon>
        <taxon>Pseudovibrio</taxon>
    </lineage>
</organism>
<feature type="transmembrane region" description="Helical" evidence="8">
    <location>
        <begin position="346"/>
        <end position="369"/>
    </location>
</feature>
<dbReference type="PANTHER" id="PTHR43271:SF2">
    <property type="entry name" value="BLL2771 PROTEIN"/>
    <property type="match status" value="1"/>
</dbReference>
<comment type="subcellular location">
    <subcellularLocation>
        <location evidence="1">Cell membrane</location>
        <topology evidence="1">Multi-pass membrane protein</topology>
    </subcellularLocation>
</comment>
<feature type="transmembrane region" description="Helical" evidence="8">
    <location>
        <begin position="202"/>
        <end position="223"/>
    </location>
</feature>
<feature type="domain" description="Major facilitator superfamily (MFS) profile" evidence="9">
    <location>
        <begin position="1"/>
        <end position="372"/>
    </location>
</feature>
<keyword evidence="7 8" id="KW-0472">Membrane</keyword>
<dbReference type="Pfam" id="PF07690">
    <property type="entry name" value="MFS_1"/>
    <property type="match status" value="1"/>
</dbReference>
<feature type="transmembrane region" description="Helical" evidence="8">
    <location>
        <begin position="67"/>
        <end position="85"/>
    </location>
</feature>
<keyword evidence="5 8" id="KW-0812">Transmembrane</keyword>
<keyword evidence="6 8" id="KW-1133">Transmembrane helix</keyword>
<reference evidence="10 11" key="1">
    <citation type="journal article" date="2016" name="Front. Microbiol.">
        <title>Comparative Genomic Analysis Reveals a Diverse Repertoire of Genes Involved in Prokaryote-Eukaryote Interactions within the Pseudovibrio Genus.</title>
        <authorList>
            <person name="Romano S."/>
            <person name="Fernandez-Guerra A."/>
            <person name="Reen F.J."/>
            <person name="Glockner F.O."/>
            <person name="Crowley S.P."/>
            <person name="O'Sullivan O."/>
            <person name="Cotter P.D."/>
            <person name="Adams C."/>
            <person name="Dobson A.D."/>
            <person name="O'Gara F."/>
        </authorList>
    </citation>
    <scope>NUCLEOTIDE SEQUENCE [LARGE SCALE GENOMIC DNA]</scope>
    <source>
        <strain evidence="10 11">Ad2</strain>
    </source>
</reference>
<evidence type="ECO:0000313" key="11">
    <source>
        <dbReference type="Proteomes" id="UP000076577"/>
    </source>
</evidence>
<evidence type="ECO:0000256" key="7">
    <source>
        <dbReference type="ARBA" id="ARBA00023136"/>
    </source>
</evidence>
<feature type="transmembrane region" description="Helical" evidence="8">
    <location>
        <begin position="286"/>
        <end position="308"/>
    </location>
</feature>
<evidence type="ECO:0000259" key="9">
    <source>
        <dbReference type="PROSITE" id="PS50850"/>
    </source>
</evidence>
<dbReference type="GO" id="GO:0005886">
    <property type="term" value="C:plasma membrane"/>
    <property type="evidence" value="ECO:0007669"/>
    <property type="project" value="UniProtKB-SubCell"/>
</dbReference>
<evidence type="ECO:0000256" key="1">
    <source>
        <dbReference type="ARBA" id="ARBA00004651"/>
    </source>
</evidence>
<keyword evidence="11" id="KW-1185">Reference proteome</keyword>
<dbReference type="Gene3D" id="1.20.1250.20">
    <property type="entry name" value="MFS general substrate transporter like domains"/>
    <property type="match status" value="1"/>
</dbReference>
<dbReference type="PROSITE" id="PS50850">
    <property type="entry name" value="MFS"/>
    <property type="match status" value="1"/>
</dbReference>
<feature type="transmembrane region" description="Helical" evidence="8">
    <location>
        <begin position="320"/>
        <end position="340"/>
    </location>
</feature>
<dbReference type="InterPro" id="IPR020846">
    <property type="entry name" value="MFS_dom"/>
</dbReference>
<dbReference type="Proteomes" id="UP000076577">
    <property type="component" value="Unassembled WGS sequence"/>
</dbReference>
<proteinExistence type="inferred from homology"/>
<evidence type="ECO:0000256" key="6">
    <source>
        <dbReference type="ARBA" id="ARBA00022989"/>
    </source>
</evidence>
<dbReference type="InterPro" id="IPR011701">
    <property type="entry name" value="MFS"/>
</dbReference>
<evidence type="ECO:0000256" key="5">
    <source>
        <dbReference type="ARBA" id="ARBA00022692"/>
    </source>
</evidence>
<protein>
    <submittedName>
        <fullName evidence="10">Putative niacin/nicotinamide transporter NaiP</fullName>
    </submittedName>
</protein>
<keyword evidence="3" id="KW-0813">Transport</keyword>
<feature type="transmembrane region" description="Helical" evidence="8">
    <location>
        <begin position="155"/>
        <end position="173"/>
    </location>
</feature>
<feature type="transmembrane region" description="Helical" evidence="8">
    <location>
        <begin position="126"/>
        <end position="149"/>
    </location>
</feature>
<evidence type="ECO:0000256" key="8">
    <source>
        <dbReference type="SAM" id="Phobius"/>
    </source>
</evidence>
<sequence>MLLAFMVTGVSVVGQLYLTIPLNAPLSVMFAVRQESAAWAGSAFGFAYATGFLVFGPVSDRYGRRRVILSGLACLFVATAMLYFAESLPQFLALRVMQGFAAASFPPVALSVIAETLPIQRRAQGVAFMSFSFLAAAPLAQMVGASVTIAPTQLMLSLSPIYLVCALCLALTIPGTRHPQSSVDAPKNESGLLKGLFSTPKIVSSWCAALTVLFGFISFQIGLSLLAQTKGVDAELIKLVGLPALLLSLASGKLSQRFTPEKLALVGLTTTAVGLFLTLAGTPVLLIASLIISAGIAMAVPGLITVIASNAQQTNRGLAMSLYTFCLFIGASVAPPTAIALNTLSFAALISVPAILLLLAAFFISLVSLQDRRQQAILTSK</sequence>
<evidence type="ECO:0000256" key="3">
    <source>
        <dbReference type="ARBA" id="ARBA00022448"/>
    </source>
</evidence>